<dbReference type="KEGG" id="fli:Fleli_2655"/>
<evidence type="ECO:0000256" key="1">
    <source>
        <dbReference type="SAM" id="MobiDB-lite"/>
    </source>
</evidence>
<dbReference type="EMBL" id="CP003345">
    <property type="protein sequence ID" value="AFM05015.1"/>
    <property type="molecule type" value="Genomic_DNA"/>
</dbReference>
<evidence type="ECO:0000313" key="3">
    <source>
        <dbReference type="EMBL" id="AFM05015.1"/>
    </source>
</evidence>
<keyword evidence="4" id="KW-1185">Reference proteome</keyword>
<feature type="region of interest" description="Disordered" evidence="1">
    <location>
        <begin position="145"/>
        <end position="179"/>
    </location>
</feature>
<accession>I4AM30</accession>
<organism evidence="3 4">
    <name type="scientific">Bernardetia litoralis (strain ATCC 23117 / DSM 6794 / NBRC 15988 / NCIMB 1366 / Fx l1 / Sio-4)</name>
    <name type="common">Flexibacter litoralis</name>
    <dbReference type="NCBI Taxonomy" id="880071"/>
    <lineage>
        <taxon>Bacteria</taxon>
        <taxon>Pseudomonadati</taxon>
        <taxon>Bacteroidota</taxon>
        <taxon>Cytophagia</taxon>
        <taxon>Cytophagales</taxon>
        <taxon>Bernardetiaceae</taxon>
        <taxon>Bernardetia</taxon>
    </lineage>
</organism>
<keyword evidence="2" id="KW-0472">Membrane</keyword>
<feature type="transmembrane region" description="Helical" evidence="2">
    <location>
        <begin position="84"/>
        <end position="104"/>
    </location>
</feature>
<evidence type="ECO:0008006" key="5">
    <source>
        <dbReference type="Google" id="ProtNLM"/>
    </source>
</evidence>
<name>I4AM30_BERLS</name>
<proteinExistence type="predicted"/>
<dbReference type="HOGENOM" id="CLU_1501384_0_0_10"/>
<keyword evidence="2" id="KW-1133">Transmembrane helix</keyword>
<evidence type="ECO:0000313" key="4">
    <source>
        <dbReference type="Proteomes" id="UP000006054"/>
    </source>
</evidence>
<protein>
    <recommendedName>
        <fullName evidence="5">Phage holin family protein</fullName>
    </recommendedName>
</protein>
<sequence>MDKQQIIDQIKKYFGIDSLTKEVKIYIDLQLEIIKTSVVDGSSKAIFGIIKGIVFAFLGVCIFLFLNLMFGFGISEWFFNSRYWTGFSILTLFYSTLALIFALLQSTIQKKVEEEVSKGIKGTPLELVSVDEITYPEKKLQKLKEQEETTKEIQKNIEEGTLDQSTPNLLLPNEDENDM</sequence>
<feature type="compositionally biased region" description="Basic and acidic residues" evidence="1">
    <location>
        <begin position="145"/>
        <end position="158"/>
    </location>
</feature>
<feature type="transmembrane region" description="Helical" evidence="2">
    <location>
        <begin position="52"/>
        <end position="72"/>
    </location>
</feature>
<evidence type="ECO:0000256" key="2">
    <source>
        <dbReference type="SAM" id="Phobius"/>
    </source>
</evidence>
<dbReference type="RefSeq" id="WP_014798452.1">
    <property type="nucleotide sequence ID" value="NC_018018.1"/>
</dbReference>
<dbReference type="AlphaFoldDB" id="I4AM30"/>
<dbReference type="STRING" id="880071.Fleli_2655"/>
<reference evidence="4" key="1">
    <citation type="submission" date="2012-06" db="EMBL/GenBank/DDBJ databases">
        <title>The complete genome of Flexibacter litoralis DSM 6794.</title>
        <authorList>
            <person name="Lucas S."/>
            <person name="Copeland A."/>
            <person name="Lapidus A."/>
            <person name="Glavina del Rio T."/>
            <person name="Dalin E."/>
            <person name="Tice H."/>
            <person name="Bruce D."/>
            <person name="Goodwin L."/>
            <person name="Pitluck S."/>
            <person name="Peters L."/>
            <person name="Ovchinnikova G."/>
            <person name="Lu M."/>
            <person name="Kyrpides N."/>
            <person name="Mavromatis K."/>
            <person name="Ivanova N."/>
            <person name="Brettin T."/>
            <person name="Detter J.C."/>
            <person name="Han C."/>
            <person name="Larimer F."/>
            <person name="Land M."/>
            <person name="Hauser L."/>
            <person name="Markowitz V."/>
            <person name="Cheng J.-F."/>
            <person name="Hugenholtz P."/>
            <person name="Woyke T."/>
            <person name="Wu D."/>
            <person name="Spring S."/>
            <person name="Lang E."/>
            <person name="Kopitz M."/>
            <person name="Brambilla E."/>
            <person name="Klenk H.-P."/>
            <person name="Eisen J.A."/>
        </authorList>
    </citation>
    <scope>NUCLEOTIDE SEQUENCE [LARGE SCALE GENOMIC DNA]</scope>
    <source>
        <strain evidence="4">ATCC 23117 / DSM 6794 / NBRC 15988 / NCIMB 1366 / Sio-4</strain>
    </source>
</reference>
<keyword evidence="2" id="KW-0812">Transmembrane</keyword>
<gene>
    <name evidence="3" type="ordered locus">Fleli_2655</name>
</gene>
<dbReference type="Proteomes" id="UP000006054">
    <property type="component" value="Chromosome"/>
</dbReference>